<dbReference type="InterPro" id="IPR001466">
    <property type="entry name" value="Beta-lactam-related"/>
</dbReference>
<comment type="similarity">
    <text evidence="1">Belongs to the beta-lactamase family.</text>
</comment>
<dbReference type="EMBL" id="NKCI01000004">
    <property type="protein sequence ID" value="RSL72315.1"/>
    <property type="molecule type" value="Genomic_DNA"/>
</dbReference>
<dbReference type="STRING" id="1325734.A0A428R466"/>
<evidence type="ECO:0000259" key="2">
    <source>
        <dbReference type="Pfam" id="PF00144"/>
    </source>
</evidence>
<dbReference type="InterPro" id="IPR012338">
    <property type="entry name" value="Beta-lactam/transpept-like"/>
</dbReference>
<keyword evidence="4" id="KW-1185">Reference proteome</keyword>
<dbReference type="PANTHER" id="PTHR22935:SF95">
    <property type="entry name" value="BETA-LACTAMASE-LIKE 1-RELATED"/>
    <property type="match status" value="1"/>
</dbReference>
<protein>
    <recommendedName>
        <fullName evidence="2">Beta-lactamase-related domain-containing protein</fullName>
    </recommendedName>
</protein>
<dbReference type="PANTHER" id="PTHR22935">
    <property type="entry name" value="PENICILLIN-BINDING PROTEIN"/>
    <property type="match status" value="1"/>
</dbReference>
<name>A0A428R466_9HYPO</name>
<dbReference type="OrthoDB" id="5084288at2759"/>
<dbReference type="Pfam" id="PF00144">
    <property type="entry name" value="Beta-lactamase"/>
    <property type="match status" value="1"/>
</dbReference>
<evidence type="ECO:0000313" key="3">
    <source>
        <dbReference type="EMBL" id="RSL72315.1"/>
    </source>
</evidence>
<dbReference type="Gene3D" id="3.40.710.10">
    <property type="entry name" value="DD-peptidase/beta-lactamase superfamily"/>
    <property type="match status" value="1"/>
</dbReference>
<dbReference type="AlphaFoldDB" id="A0A428R466"/>
<dbReference type="SUPFAM" id="SSF56601">
    <property type="entry name" value="beta-lactamase/transpeptidase-like"/>
    <property type="match status" value="1"/>
</dbReference>
<evidence type="ECO:0000313" key="4">
    <source>
        <dbReference type="Proteomes" id="UP000288168"/>
    </source>
</evidence>
<sequence>MAYAFHLTTSLDFKTLYAPGFLEAPPTLVLPSVALQTLGRVLVLNAAYFDSGFTILGFVLDNLTAIKVEEIFYEKIPKSLSLSSTTGSVIQDSSQEVLSPDDGSKLVSAPLRNYDPAAGLYATPEGLAKFVRSILHHDLLSSRRTDLYLKSTSFLSTPQDTVDLTPSPWSVDVYTKAGDGVLYAAYITMIPQYDVGITIDVAVPDDHETGRDLLNYMVQEGMPYFENRSRAGTQQATISGGNGPNIDIRIHPFGENERGRVVFKSINNQRSITGIYKDNCANWLSVAQSRCQGLPVDELDSITEDGVVKGLKYQLAFLLSRISTFARQLLFDRTPTAFDIRTLYLSIIYDFKQYASSISSPAQTSPSPSLTSFSYQPQATPSKKMCWFDVAQSRMVCGHYGPDELLRMRWCNETRPCGNYRLNYFGLSRKRDPCIDCILDRRWVLVGGRWRKFYFAM</sequence>
<evidence type="ECO:0000256" key="1">
    <source>
        <dbReference type="ARBA" id="ARBA00038473"/>
    </source>
</evidence>
<gene>
    <name evidence="3" type="ORF">CEP54_000949</name>
</gene>
<reference evidence="3 4" key="1">
    <citation type="submission" date="2017-06" db="EMBL/GenBank/DDBJ databases">
        <title>Comparative genomic analysis of Ambrosia Fusariam Clade fungi.</title>
        <authorList>
            <person name="Stajich J.E."/>
            <person name="Carrillo J."/>
            <person name="Kijimoto T."/>
            <person name="Eskalen A."/>
            <person name="O'Donnell K."/>
            <person name="Kasson M."/>
        </authorList>
    </citation>
    <scope>NUCLEOTIDE SEQUENCE [LARGE SCALE GENOMIC DNA]</scope>
    <source>
        <strain evidence="3 4">NRRL62584</strain>
    </source>
</reference>
<comment type="caution">
    <text evidence="3">The sequence shown here is derived from an EMBL/GenBank/DDBJ whole genome shotgun (WGS) entry which is preliminary data.</text>
</comment>
<accession>A0A428R466</accession>
<feature type="domain" description="Beta-lactamase-related" evidence="2">
    <location>
        <begin position="47"/>
        <end position="199"/>
    </location>
</feature>
<dbReference type="Proteomes" id="UP000288168">
    <property type="component" value="Unassembled WGS sequence"/>
</dbReference>
<proteinExistence type="inferred from homology"/>
<organism evidence="3 4">
    <name type="scientific">Fusarium duplospermum</name>
    <dbReference type="NCBI Taxonomy" id="1325734"/>
    <lineage>
        <taxon>Eukaryota</taxon>
        <taxon>Fungi</taxon>
        <taxon>Dikarya</taxon>
        <taxon>Ascomycota</taxon>
        <taxon>Pezizomycotina</taxon>
        <taxon>Sordariomycetes</taxon>
        <taxon>Hypocreomycetidae</taxon>
        <taxon>Hypocreales</taxon>
        <taxon>Nectriaceae</taxon>
        <taxon>Fusarium</taxon>
        <taxon>Fusarium solani species complex</taxon>
    </lineage>
</organism>
<dbReference type="InterPro" id="IPR051478">
    <property type="entry name" value="Beta-lactamase-like_AB/R"/>
</dbReference>